<dbReference type="HOGENOM" id="CLU_1333486_0_0_1"/>
<protein>
    <submittedName>
        <fullName evidence="2">Uncharacterized protein</fullName>
    </submittedName>
</protein>
<dbReference type="InParanoid" id="D2A647"/>
<evidence type="ECO:0000313" key="3">
    <source>
        <dbReference type="Proteomes" id="UP000007266"/>
    </source>
</evidence>
<feature type="region of interest" description="Disordered" evidence="1">
    <location>
        <begin position="1"/>
        <end position="26"/>
    </location>
</feature>
<dbReference type="EMBL" id="KQ971346">
    <property type="protein sequence ID" value="EFA05463.1"/>
    <property type="molecule type" value="Genomic_DNA"/>
</dbReference>
<name>D2A647_TRICA</name>
<accession>D2A647</accession>
<dbReference type="Proteomes" id="UP000007266">
    <property type="component" value="Linkage group 6"/>
</dbReference>
<feature type="compositionally biased region" description="Polar residues" evidence="1">
    <location>
        <begin position="10"/>
        <end position="26"/>
    </location>
</feature>
<reference evidence="2 3" key="1">
    <citation type="journal article" date="2008" name="Nature">
        <title>The genome of the model beetle and pest Tribolium castaneum.</title>
        <authorList>
            <consortium name="Tribolium Genome Sequencing Consortium"/>
            <person name="Richards S."/>
            <person name="Gibbs R.A."/>
            <person name="Weinstock G.M."/>
            <person name="Brown S.J."/>
            <person name="Denell R."/>
            <person name="Beeman R.W."/>
            <person name="Gibbs R."/>
            <person name="Beeman R.W."/>
            <person name="Brown S.J."/>
            <person name="Bucher G."/>
            <person name="Friedrich M."/>
            <person name="Grimmelikhuijzen C.J."/>
            <person name="Klingler M."/>
            <person name="Lorenzen M."/>
            <person name="Richards S."/>
            <person name="Roth S."/>
            <person name="Schroder R."/>
            <person name="Tautz D."/>
            <person name="Zdobnov E.M."/>
            <person name="Muzny D."/>
            <person name="Gibbs R.A."/>
            <person name="Weinstock G.M."/>
            <person name="Attaway T."/>
            <person name="Bell S."/>
            <person name="Buhay C.J."/>
            <person name="Chandrabose M.N."/>
            <person name="Chavez D."/>
            <person name="Clerk-Blankenburg K.P."/>
            <person name="Cree A."/>
            <person name="Dao M."/>
            <person name="Davis C."/>
            <person name="Chacko J."/>
            <person name="Dinh H."/>
            <person name="Dugan-Rocha S."/>
            <person name="Fowler G."/>
            <person name="Garner T.T."/>
            <person name="Garnes J."/>
            <person name="Gnirke A."/>
            <person name="Hawes A."/>
            <person name="Hernandez J."/>
            <person name="Hines S."/>
            <person name="Holder M."/>
            <person name="Hume J."/>
            <person name="Jhangiani S.N."/>
            <person name="Joshi V."/>
            <person name="Khan Z.M."/>
            <person name="Jackson L."/>
            <person name="Kovar C."/>
            <person name="Kowis A."/>
            <person name="Lee S."/>
            <person name="Lewis L.R."/>
            <person name="Margolis J."/>
            <person name="Morgan M."/>
            <person name="Nazareth L.V."/>
            <person name="Nguyen N."/>
            <person name="Okwuonu G."/>
            <person name="Parker D."/>
            <person name="Richards S."/>
            <person name="Ruiz S.J."/>
            <person name="Santibanez J."/>
            <person name="Savard J."/>
            <person name="Scherer S.E."/>
            <person name="Schneider B."/>
            <person name="Sodergren E."/>
            <person name="Tautz D."/>
            <person name="Vattahil S."/>
            <person name="Villasana D."/>
            <person name="White C.S."/>
            <person name="Wright R."/>
            <person name="Park Y."/>
            <person name="Beeman R.W."/>
            <person name="Lord J."/>
            <person name="Oppert B."/>
            <person name="Lorenzen M."/>
            <person name="Brown S."/>
            <person name="Wang L."/>
            <person name="Savard J."/>
            <person name="Tautz D."/>
            <person name="Richards S."/>
            <person name="Weinstock G."/>
            <person name="Gibbs R.A."/>
            <person name="Liu Y."/>
            <person name="Worley K."/>
            <person name="Weinstock G."/>
            <person name="Elsik C.G."/>
            <person name="Reese J.T."/>
            <person name="Elhaik E."/>
            <person name="Landan G."/>
            <person name="Graur D."/>
            <person name="Arensburger P."/>
            <person name="Atkinson P."/>
            <person name="Beeman R.W."/>
            <person name="Beidler J."/>
            <person name="Brown S.J."/>
            <person name="Demuth J.P."/>
            <person name="Drury D.W."/>
            <person name="Du Y.Z."/>
            <person name="Fujiwara H."/>
            <person name="Lorenzen M."/>
            <person name="Maselli V."/>
            <person name="Osanai M."/>
            <person name="Park Y."/>
            <person name="Robertson H.M."/>
            <person name="Tu Z."/>
            <person name="Wang J.J."/>
            <person name="Wang S."/>
            <person name="Richards S."/>
            <person name="Song H."/>
            <person name="Zhang L."/>
            <person name="Sodergren E."/>
            <person name="Werner D."/>
            <person name="Stanke M."/>
            <person name="Morgenstern B."/>
            <person name="Solovyev V."/>
            <person name="Kosarev P."/>
            <person name="Brown G."/>
            <person name="Chen H.C."/>
            <person name="Ermolaeva O."/>
            <person name="Hlavina W."/>
            <person name="Kapustin Y."/>
            <person name="Kiryutin B."/>
            <person name="Kitts P."/>
            <person name="Maglott D."/>
            <person name="Pruitt K."/>
            <person name="Sapojnikov V."/>
            <person name="Souvorov A."/>
            <person name="Mackey A.J."/>
            <person name="Waterhouse R.M."/>
            <person name="Wyder S."/>
            <person name="Zdobnov E.M."/>
            <person name="Zdobnov E.M."/>
            <person name="Wyder S."/>
            <person name="Kriventseva E.V."/>
            <person name="Kadowaki T."/>
            <person name="Bork P."/>
            <person name="Aranda M."/>
            <person name="Bao R."/>
            <person name="Beermann A."/>
            <person name="Berns N."/>
            <person name="Bolognesi R."/>
            <person name="Bonneton F."/>
            <person name="Bopp D."/>
            <person name="Brown S.J."/>
            <person name="Bucher G."/>
            <person name="Butts T."/>
            <person name="Chaumot A."/>
            <person name="Denell R.E."/>
            <person name="Ferrier D.E."/>
            <person name="Friedrich M."/>
            <person name="Gordon C.M."/>
            <person name="Jindra M."/>
            <person name="Klingler M."/>
            <person name="Lan Q."/>
            <person name="Lattorff H.M."/>
            <person name="Laudet V."/>
            <person name="von Levetsow C."/>
            <person name="Liu Z."/>
            <person name="Lutz R."/>
            <person name="Lynch J.A."/>
            <person name="da Fonseca R.N."/>
            <person name="Posnien N."/>
            <person name="Reuter R."/>
            <person name="Roth S."/>
            <person name="Savard J."/>
            <person name="Schinko J.B."/>
            <person name="Schmitt C."/>
            <person name="Schoppmeier M."/>
            <person name="Schroder R."/>
            <person name="Shippy T.D."/>
            <person name="Simonnet F."/>
            <person name="Marques-Souza H."/>
            <person name="Tautz D."/>
            <person name="Tomoyasu Y."/>
            <person name="Trauner J."/>
            <person name="Van der Zee M."/>
            <person name="Vervoort M."/>
            <person name="Wittkopp N."/>
            <person name="Wimmer E.A."/>
            <person name="Yang X."/>
            <person name="Jones A.K."/>
            <person name="Sattelle D.B."/>
            <person name="Ebert P.R."/>
            <person name="Nelson D."/>
            <person name="Scott J.G."/>
            <person name="Beeman R.W."/>
            <person name="Muthukrishnan S."/>
            <person name="Kramer K.J."/>
            <person name="Arakane Y."/>
            <person name="Beeman R.W."/>
            <person name="Zhu Q."/>
            <person name="Hogenkamp D."/>
            <person name="Dixit R."/>
            <person name="Oppert B."/>
            <person name="Jiang H."/>
            <person name="Zou Z."/>
            <person name="Marshall J."/>
            <person name="Elpidina E."/>
            <person name="Vinokurov K."/>
            <person name="Oppert C."/>
            <person name="Zou Z."/>
            <person name="Evans J."/>
            <person name="Lu Z."/>
            <person name="Zhao P."/>
            <person name="Sumathipala N."/>
            <person name="Altincicek B."/>
            <person name="Vilcinskas A."/>
            <person name="Williams M."/>
            <person name="Hultmark D."/>
            <person name="Hetru C."/>
            <person name="Jiang H."/>
            <person name="Grimmelikhuijzen C.J."/>
            <person name="Hauser F."/>
            <person name="Cazzamali G."/>
            <person name="Williamson M."/>
            <person name="Park Y."/>
            <person name="Li B."/>
            <person name="Tanaka Y."/>
            <person name="Predel R."/>
            <person name="Neupert S."/>
            <person name="Schachtner J."/>
            <person name="Verleyen P."/>
            <person name="Raible F."/>
            <person name="Bork P."/>
            <person name="Friedrich M."/>
            <person name="Walden K.K."/>
            <person name="Robertson H.M."/>
            <person name="Angeli S."/>
            <person name="Foret S."/>
            <person name="Bucher G."/>
            <person name="Schuetz S."/>
            <person name="Maleszka R."/>
            <person name="Wimmer E.A."/>
            <person name="Beeman R.W."/>
            <person name="Lorenzen M."/>
            <person name="Tomoyasu Y."/>
            <person name="Miller S.C."/>
            <person name="Grossmann D."/>
            <person name="Bucher G."/>
        </authorList>
    </citation>
    <scope>NUCLEOTIDE SEQUENCE [LARGE SCALE GENOMIC DNA]</scope>
    <source>
        <strain evidence="2 3">Georgia GA2</strain>
    </source>
</reference>
<evidence type="ECO:0000313" key="2">
    <source>
        <dbReference type="EMBL" id="EFA05463.1"/>
    </source>
</evidence>
<evidence type="ECO:0000256" key="1">
    <source>
        <dbReference type="SAM" id="MobiDB-lite"/>
    </source>
</evidence>
<sequence>MPTADRVSQGHVSVNSHGIRQSKTNARPVSESDFMLSNGVMINRVFKKFLTGFFTFFRASFTDDLAISGRNESGNYLWAKNVHNTLEEKTISLMFIPRLAGKAAIIIKTSKRYFRMVLRGNQAIVLFSSVVDIRRFSSDFDFPRASGYCKRFSSYDVYSARRTSSGKRWKARRICNQKYELLPSFLSRASHVKKICSESTDTRQIK</sequence>
<gene>
    <name evidence="2" type="primary">GLEAN_15646</name>
    <name evidence="2" type="ORF">TcasGA2_TC015646</name>
</gene>
<keyword evidence="3" id="KW-1185">Reference proteome</keyword>
<organism evidence="2 3">
    <name type="scientific">Tribolium castaneum</name>
    <name type="common">Red flour beetle</name>
    <dbReference type="NCBI Taxonomy" id="7070"/>
    <lineage>
        <taxon>Eukaryota</taxon>
        <taxon>Metazoa</taxon>
        <taxon>Ecdysozoa</taxon>
        <taxon>Arthropoda</taxon>
        <taxon>Hexapoda</taxon>
        <taxon>Insecta</taxon>
        <taxon>Pterygota</taxon>
        <taxon>Neoptera</taxon>
        <taxon>Endopterygota</taxon>
        <taxon>Coleoptera</taxon>
        <taxon>Polyphaga</taxon>
        <taxon>Cucujiformia</taxon>
        <taxon>Tenebrionidae</taxon>
        <taxon>Tenebrionidae incertae sedis</taxon>
        <taxon>Tribolium</taxon>
    </lineage>
</organism>
<dbReference type="AlphaFoldDB" id="D2A647"/>
<reference evidence="2 3" key="2">
    <citation type="journal article" date="2010" name="Nucleic Acids Res.">
        <title>BeetleBase in 2010: revisions to provide comprehensive genomic information for Tribolium castaneum.</title>
        <authorList>
            <person name="Kim H.S."/>
            <person name="Murphy T."/>
            <person name="Xia J."/>
            <person name="Caragea D."/>
            <person name="Park Y."/>
            <person name="Beeman R.W."/>
            <person name="Lorenzen M.D."/>
            <person name="Butcher S."/>
            <person name="Manak J.R."/>
            <person name="Brown S.J."/>
        </authorList>
    </citation>
    <scope>GENOME REANNOTATION</scope>
    <source>
        <strain evidence="2 3">Georgia GA2</strain>
    </source>
</reference>
<proteinExistence type="predicted"/>